<sequence length="631" mass="70581">MPSKVVRPSVHHKALNTTFDGFEHPISTPEARVHQYRGVKYASVPARFRQSKLQTSYPSHVDCTRYGPICPQVIKRDADAAMFGLTVDDVPSQVFKQNEFECLNLNITCPGDISPESAIPVMLWIHGGGNHGSGSSWVYDGGNLVSKSIMIGKPIILVTFNYRLGIFGFAASTALEEDNRVAGDEGVGNYGLCDQRAALEWVHEFISEFGGDPNNITLFGESTGASDILYHLVSVENEVHPLFHRAIIQSAMIDHVIPDVRTATWHLSKVLSALRIHTVAQLRAVEADKLVSLGYCLRIVDDGIFLRHGWNELLFPQNTHHRTLPYEVNLDILKSHPLHPSEIGHADLRHHFAIRSSSKNRSHSKPRSRSRSRPRHRQPTIQPIIIGDIFSSSHLYSLPASLWTPDGVVRRVRAVCQSLTKASNLLRAYDISPHTEPEDLPERLLDLITDARLAWPTESVAAGIKKERGGRGVYRFIFDQEGPGSGPVELAYLFDNVPLPVAEAPSYPDSFDSSEDEDEDQYMVGDGDGFYDSSWDVTDVDQYSYSRVRDAMQERWIAFAYGEGPWREDSVFVFGPEGETGERSWSIFEGRRRKQTWREALEPLGMQLVQKVGIELSNGPPIGSRVGGKFF</sequence>
<evidence type="ECO:0000256" key="3">
    <source>
        <dbReference type="RuleBase" id="RU361235"/>
    </source>
</evidence>
<dbReference type="EMBL" id="KL197714">
    <property type="protein sequence ID" value="KDQ60133.1"/>
    <property type="molecule type" value="Genomic_DNA"/>
</dbReference>
<dbReference type="PANTHER" id="PTHR43142:SF5">
    <property type="entry name" value="CARBOXYLIC ESTER HYDROLASE"/>
    <property type="match status" value="1"/>
</dbReference>
<evidence type="ECO:0000256" key="2">
    <source>
        <dbReference type="ARBA" id="ARBA00022801"/>
    </source>
</evidence>
<feature type="domain" description="Carboxylesterase type B" evidence="5">
    <location>
        <begin position="19"/>
        <end position="525"/>
    </location>
</feature>
<dbReference type="EC" id="3.1.1.-" evidence="3"/>
<dbReference type="PROSITE" id="PS00122">
    <property type="entry name" value="CARBOXYLESTERASE_B_1"/>
    <property type="match status" value="1"/>
</dbReference>
<dbReference type="InterPro" id="IPR002018">
    <property type="entry name" value="CarbesteraseB"/>
</dbReference>
<dbReference type="InterPro" id="IPR029058">
    <property type="entry name" value="AB_hydrolase_fold"/>
</dbReference>
<protein>
    <recommendedName>
        <fullName evidence="3">Carboxylic ester hydrolase</fullName>
        <ecNumber evidence="3">3.1.1.-</ecNumber>
    </recommendedName>
</protein>
<reference evidence="7" key="1">
    <citation type="journal article" date="2014" name="Proc. Natl. Acad. Sci. U.S.A.">
        <title>Extensive sampling of basidiomycete genomes demonstrates inadequacy of the white-rot/brown-rot paradigm for wood decay fungi.</title>
        <authorList>
            <person name="Riley R."/>
            <person name="Salamov A.A."/>
            <person name="Brown D.W."/>
            <person name="Nagy L.G."/>
            <person name="Floudas D."/>
            <person name="Held B.W."/>
            <person name="Levasseur A."/>
            <person name="Lombard V."/>
            <person name="Morin E."/>
            <person name="Otillar R."/>
            <person name="Lindquist E.A."/>
            <person name="Sun H."/>
            <person name="LaButti K.M."/>
            <person name="Schmutz J."/>
            <person name="Jabbour D."/>
            <person name="Luo H."/>
            <person name="Baker S.E."/>
            <person name="Pisabarro A.G."/>
            <person name="Walton J.D."/>
            <person name="Blanchette R.A."/>
            <person name="Henrissat B."/>
            <person name="Martin F."/>
            <person name="Cullen D."/>
            <person name="Hibbett D.S."/>
            <person name="Grigoriev I.V."/>
        </authorList>
    </citation>
    <scope>NUCLEOTIDE SEQUENCE [LARGE SCALE GENOMIC DNA]</scope>
    <source>
        <strain evidence="7">MUCL 33604</strain>
    </source>
</reference>
<dbReference type="OrthoDB" id="3200163at2759"/>
<evidence type="ECO:0000256" key="4">
    <source>
        <dbReference type="SAM" id="MobiDB-lite"/>
    </source>
</evidence>
<keyword evidence="2 3" id="KW-0378">Hydrolase</keyword>
<dbReference type="Gene3D" id="3.40.50.1820">
    <property type="entry name" value="alpha/beta hydrolase"/>
    <property type="match status" value="2"/>
</dbReference>
<dbReference type="InterPro" id="IPR019826">
    <property type="entry name" value="Carboxylesterase_B_AS"/>
</dbReference>
<comment type="similarity">
    <text evidence="1 3">Belongs to the type-B carboxylesterase/lipase family.</text>
</comment>
<dbReference type="AlphaFoldDB" id="A0A067PZ82"/>
<dbReference type="PANTHER" id="PTHR43142">
    <property type="entry name" value="CARBOXYLIC ESTER HYDROLASE"/>
    <property type="match status" value="1"/>
</dbReference>
<dbReference type="SUPFAM" id="SSF53474">
    <property type="entry name" value="alpha/beta-Hydrolases"/>
    <property type="match status" value="1"/>
</dbReference>
<dbReference type="Proteomes" id="UP000027265">
    <property type="component" value="Unassembled WGS sequence"/>
</dbReference>
<accession>A0A067PZ82</accession>
<evidence type="ECO:0000259" key="5">
    <source>
        <dbReference type="Pfam" id="PF00135"/>
    </source>
</evidence>
<proteinExistence type="inferred from homology"/>
<name>A0A067PZ82_9AGAM</name>
<evidence type="ECO:0000313" key="7">
    <source>
        <dbReference type="Proteomes" id="UP000027265"/>
    </source>
</evidence>
<feature type="compositionally biased region" description="Basic residues" evidence="4">
    <location>
        <begin position="358"/>
        <end position="378"/>
    </location>
</feature>
<keyword evidence="7" id="KW-1185">Reference proteome</keyword>
<dbReference type="ESTHER" id="9homo-a0a067pz82">
    <property type="family name" value="Fungal_carboxylesterase_lipase"/>
</dbReference>
<gene>
    <name evidence="6" type="ORF">JAAARDRAFT_56105</name>
</gene>
<evidence type="ECO:0000256" key="1">
    <source>
        <dbReference type="ARBA" id="ARBA00005964"/>
    </source>
</evidence>
<dbReference type="Pfam" id="PF00135">
    <property type="entry name" value="COesterase"/>
    <property type="match status" value="1"/>
</dbReference>
<dbReference type="STRING" id="933084.A0A067PZ82"/>
<feature type="region of interest" description="Disordered" evidence="4">
    <location>
        <begin position="355"/>
        <end position="378"/>
    </location>
</feature>
<evidence type="ECO:0000313" key="6">
    <source>
        <dbReference type="EMBL" id="KDQ60133.1"/>
    </source>
</evidence>
<dbReference type="GO" id="GO:0016787">
    <property type="term" value="F:hydrolase activity"/>
    <property type="evidence" value="ECO:0007669"/>
    <property type="project" value="UniProtKB-KW"/>
</dbReference>
<dbReference type="InParanoid" id="A0A067PZ82"/>
<dbReference type="HOGENOM" id="CLU_006586_14_2_1"/>
<organism evidence="6 7">
    <name type="scientific">Jaapia argillacea MUCL 33604</name>
    <dbReference type="NCBI Taxonomy" id="933084"/>
    <lineage>
        <taxon>Eukaryota</taxon>
        <taxon>Fungi</taxon>
        <taxon>Dikarya</taxon>
        <taxon>Basidiomycota</taxon>
        <taxon>Agaricomycotina</taxon>
        <taxon>Agaricomycetes</taxon>
        <taxon>Agaricomycetidae</taxon>
        <taxon>Jaapiales</taxon>
        <taxon>Jaapiaceae</taxon>
        <taxon>Jaapia</taxon>
    </lineage>
</organism>